<dbReference type="AlphaFoldDB" id="A0A8S1XI34"/>
<dbReference type="GO" id="GO:0016301">
    <property type="term" value="F:kinase activity"/>
    <property type="evidence" value="ECO:0007669"/>
    <property type="project" value="InterPro"/>
</dbReference>
<evidence type="ECO:0000256" key="1">
    <source>
        <dbReference type="ARBA" id="ARBA00022741"/>
    </source>
</evidence>
<evidence type="ECO:0000256" key="2">
    <source>
        <dbReference type="ARBA" id="ARBA00022840"/>
    </source>
</evidence>
<dbReference type="Pfam" id="PF00217">
    <property type="entry name" value="ATP-gua_Ptrans"/>
    <property type="match status" value="1"/>
</dbReference>
<reference evidence="5" key="1">
    <citation type="submission" date="2021-01" db="EMBL/GenBank/DDBJ databases">
        <authorList>
            <consortium name="Genoscope - CEA"/>
            <person name="William W."/>
        </authorList>
    </citation>
    <scope>NUCLEOTIDE SEQUENCE</scope>
</reference>
<dbReference type="InterPro" id="IPR022414">
    <property type="entry name" value="ATP-guanido_PTrfase_cat"/>
</dbReference>
<name>A0A8S1XI34_9CILI</name>
<evidence type="ECO:0000313" key="6">
    <source>
        <dbReference type="Proteomes" id="UP000689195"/>
    </source>
</evidence>
<dbReference type="EMBL" id="CAJJDO010000125">
    <property type="protein sequence ID" value="CAD8200811.1"/>
    <property type="molecule type" value="Genomic_DNA"/>
</dbReference>
<comment type="caution">
    <text evidence="5">The sequence shown here is derived from an EMBL/GenBank/DDBJ whole genome shotgun (WGS) entry which is preliminary data.</text>
</comment>
<protein>
    <recommendedName>
        <fullName evidence="3">Phosphagen kinase C-terminal domain-containing protein</fullName>
    </recommendedName>
</protein>
<evidence type="ECO:0000259" key="3">
    <source>
        <dbReference type="Pfam" id="PF00217"/>
    </source>
</evidence>
<dbReference type="Proteomes" id="UP000689195">
    <property type="component" value="Unassembled WGS sequence"/>
</dbReference>
<sequence length="164" mass="19515">MRDSVIENEFNFVFLQILAESHYQRFEWFHETLEIIKRILFILKHLLRKAQNIGEYVLTKIDSIIESQSCQKYQRMTIWISEDETKIIWIGQDDQLRIISIIYGNDLGKAHQSLHKLLNGIEISSLVFAENNIYVVILLVQYIINNLFQENSQILQKEELMKNN</sequence>
<gene>
    <name evidence="4" type="ORF">PPENT_87.1.T1250145</name>
    <name evidence="5" type="ORF">PPENT_87.1.T1250146</name>
</gene>
<keyword evidence="1" id="KW-0547">Nucleotide-binding</keyword>
<accession>A0A8S1XI34</accession>
<proteinExistence type="predicted"/>
<dbReference type="EMBL" id="CAJJDO010000125">
    <property type="protein sequence ID" value="CAD8200810.1"/>
    <property type="molecule type" value="Genomic_DNA"/>
</dbReference>
<dbReference type="OrthoDB" id="430219at2759"/>
<organism evidence="5 6">
    <name type="scientific">Paramecium pentaurelia</name>
    <dbReference type="NCBI Taxonomy" id="43138"/>
    <lineage>
        <taxon>Eukaryota</taxon>
        <taxon>Sar</taxon>
        <taxon>Alveolata</taxon>
        <taxon>Ciliophora</taxon>
        <taxon>Intramacronucleata</taxon>
        <taxon>Oligohymenophorea</taxon>
        <taxon>Peniculida</taxon>
        <taxon>Parameciidae</taxon>
        <taxon>Paramecium</taxon>
    </lineage>
</organism>
<feature type="domain" description="Phosphagen kinase C-terminal" evidence="3">
    <location>
        <begin position="48"/>
        <end position="132"/>
    </location>
</feature>
<keyword evidence="6" id="KW-1185">Reference proteome</keyword>
<evidence type="ECO:0000313" key="5">
    <source>
        <dbReference type="EMBL" id="CAD8200811.1"/>
    </source>
</evidence>
<evidence type="ECO:0000313" key="4">
    <source>
        <dbReference type="EMBL" id="CAD8200810.1"/>
    </source>
</evidence>
<dbReference type="GO" id="GO:0005524">
    <property type="term" value="F:ATP binding"/>
    <property type="evidence" value="ECO:0007669"/>
    <property type="project" value="UniProtKB-KW"/>
</dbReference>
<keyword evidence="2" id="KW-0067">ATP-binding</keyword>